<proteinExistence type="predicted"/>
<feature type="domain" description="Integrase SAM-like N-terminal" evidence="1">
    <location>
        <begin position="30"/>
        <end position="92"/>
    </location>
</feature>
<reference evidence="2" key="1">
    <citation type="submission" date="2020-07" db="EMBL/GenBank/DDBJ databases">
        <title>Huge and variable diversity of episymbiotic CPR bacteria and DPANN archaea in groundwater ecosystems.</title>
        <authorList>
            <person name="He C.Y."/>
            <person name="Keren R."/>
            <person name="Whittaker M."/>
            <person name="Farag I.F."/>
            <person name="Doudna J."/>
            <person name="Cate J.H.D."/>
            <person name="Banfield J.F."/>
        </authorList>
    </citation>
    <scope>NUCLEOTIDE SEQUENCE</scope>
    <source>
        <strain evidence="2">NC_groundwater_1296_Ag_S-0.2um_52_80</strain>
    </source>
</reference>
<dbReference type="Proteomes" id="UP000732298">
    <property type="component" value="Unassembled WGS sequence"/>
</dbReference>
<dbReference type="InterPro" id="IPR004107">
    <property type="entry name" value="Integrase_SAM-like_N"/>
</dbReference>
<dbReference type="GO" id="GO:0003677">
    <property type="term" value="F:DNA binding"/>
    <property type="evidence" value="ECO:0007669"/>
    <property type="project" value="InterPro"/>
</dbReference>
<dbReference type="GO" id="GO:0015074">
    <property type="term" value="P:DNA integration"/>
    <property type="evidence" value="ECO:0007669"/>
    <property type="project" value="InterPro"/>
</dbReference>
<dbReference type="Pfam" id="PF13495">
    <property type="entry name" value="Phage_int_SAM_4"/>
    <property type="match status" value="1"/>
</dbReference>
<organism evidence="2 3">
    <name type="scientific">Candidatus Iainarchaeum sp</name>
    <dbReference type="NCBI Taxonomy" id="3101447"/>
    <lineage>
        <taxon>Archaea</taxon>
        <taxon>Candidatus Iainarchaeota</taxon>
        <taxon>Candidatus Iainarchaeia</taxon>
        <taxon>Candidatus Iainarchaeales</taxon>
        <taxon>Candidatus Iainarchaeaceae</taxon>
        <taxon>Candidatus Iainarchaeum</taxon>
    </lineage>
</organism>
<protein>
    <submittedName>
        <fullName evidence="2">Phage integrase N-terminal SAM-like domain-containing protein</fullName>
    </submittedName>
</protein>
<evidence type="ECO:0000259" key="1">
    <source>
        <dbReference type="Pfam" id="PF13495"/>
    </source>
</evidence>
<evidence type="ECO:0000313" key="2">
    <source>
        <dbReference type="EMBL" id="MBI4210325.1"/>
    </source>
</evidence>
<name>A0A8T3YJX3_9ARCH</name>
<dbReference type="EMBL" id="JACQPB010000030">
    <property type="protein sequence ID" value="MBI4210325.1"/>
    <property type="molecule type" value="Genomic_DNA"/>
</dbReference>
<dbReference type="AlphaFoldDB" id="A0A8T3YJX3"/>
<evidence type="ECO:0000313" key="3">
    <source>
        <dbReference type="Proteomes" id="UP000732298"/>
    </source>
</evidence>
<gene>
    <name evidence="2" type="ORF">HY544_02350</name>
</gene>
<sequence length="100" mass="12080">MGRHDKEKIQQLRTLVKTNQWPAKKKEAYEGYLEYLNANDKAMRTQTLYALHIHRLGDFRPQKNFKDYTEKDMVEYKTWLKEQDYAPYNIHNMLLTAKPS</sequence>
<comment type="caution">
    <text evidence="2">The sequence shown here is derived from an EMBL/GenBank/DDBJ whole genome shotgun (WGS) entry which is preliminary data.</text>
</comment>
<accession>A0A8T3YJX3</accession>